<dbReference type="SUPFAM" id="SSF49265">
    <property type="entry name" value="Fibronectin type III"/>
    <property type="match status" value="1"/>
</dbReference>
<dbReference type="InterPro" id="IPR036116">
    <property type="entry name" value="FN3_sf"/>
</dbReference>
<dbReference type="GO" id="GO:0005886">
    <property type="term" value="C:plasma membrane"/>
    <property type="evidence" value="ECO:0007669"/>
    <property type="project" value="TreeGrafter"/>
</dbReference>
<dbReference type="InterPro" id="IPR013783">
    <property type="entry name" value="Ig-like_fold"/>
</dbReference>
<keyword evidence="1" id="KW-0732">Signal</keyword>
<evidence type="ECO:0000259" key="2">
    <source>
        <dbReference type="Pfam" id="PF01108"/>
    </source>
</evidence>
<protein>
    <submittedName>
        <fullName evidence="3">Interferon alpha/beta receptor 2-like</fullName>
    </submittedName>
</protein>
<dbReference type="Pfam" id="PF01108">
    <property type="entry name" value="Tissue_fac"/>
    <property type="match status" value="1"/>
</dbReference>
<feature type="chain" id="PRO_5018695269" evidence="1">
    <location>
        <begin position="17"/>
        <end position="167"/>
    </location>
</feature>
<evidence type="ECO:0000256" key="1">
    <source>
        <dbReference type="SAM" id="SignalP"/>
    </source>
</evidence>
<evidence type="ECO:0000313" key="3">
    <source>
        <dbReference type="Ensembl" id="ENSKMAP00000019618.1"/>
    </source>
</evidence>
<dbReference type="PANTHER" id="PTHR20859:SF53">
    <property type="entry name" value="INTERLEUKIN-22 RECEPTOR SUBUNIT ALPHA-1"/>
    <property type="match status" value="1"/>
</dbReference>
<sequence>MTSFPLLVLVLQSCSGLHSLPAPVLLNVTSVNFSHVLHWDPGPGSPEGTRYRTAVEIPGKKPRFSHKSTSQTSFKQKLDSIKEYNLAVQALYNHTLSHLSNKITFVPYKDTIIGPPALSLAGCGTCIQGNISLPVADRNINYDPSFSVFWRKEKDRKIYVRNISDFL</sequence>
<dbReference type="Proteomes" id="UP000264800">
    <property type="component" value="Unplaced"/>
</dbReference>
<dbReference type="Gene3D" id="2.60.40.10">
    <property type="entry name" value="Immunoglobulins"/>
    <property type="match status" value="1"/>
</dbReference>
<dbReference type="Ensembl" id="ENSKMAT00000019883.1">
    <property type="protein sequence ID" value="ENSKMAP00000019618.1"/>
    <property type="gene ID" value="ENSKMAG00000014611.1"/>
</dbReference>
<proteinExistence type="predicted"/>
<dbReference type="GeneTree" id="ENSGT00940000175580"/>
<accession>A0A3Q3ARR9</accession>
<feature type="signal peptide" evidence="1">
    <location>
        <begin position="1"/>
        <end position="16"/>
    </location>
</feature>
<keyword evidence="4" id="KW-1185">Reference proteome</keyword>
<dbReference type="STRING" id="37003.ENSKMAP00000019618"/>
<reference evidence="3" key="1">
    <citation type="submission" date="2025-08" db="UniProtKB">
        <authorList>
            <consortium name="Ensembl"/>
        </authorList>
    </citation>
    <scope>IDENTIFICATION</scope>
</reference>
<dbReference type="InterPro" id="IPR003961">
    <property type="entry name" value="FN3_dom"/>
</dbReference>
<organism evidence="3 4">
    <name type="scientific">Kryptolebias marmoratus</name>
    <name type="common">Mangrove killifish</name>
    <name type="synonym">Rivulus marmoratus</name>
    <dbReference type="NCBI Taxonomy" id="37003"/>
    <lineage>
        <taxon>Eukaryota</taxon>
        <taxon>Metazoa</taxon>
        <taxon>Chordata</taxon>
        <taxon>Craniata</taxon>
        <taxon>Vertebrata</taxon>
        <taxon>Euteleostomi</taxon>
        <taxon>Actinopterygii</taxon>
        <taxon>Neopterygii</taxon>
        <taxon>Teleostei</taxon>
        <taxon>Neoteleostei</taxon>
        <taxon>Acanthomorphata</taxon>
        <taxon>Ovalentaria</taxon>
        <taxon>Atherinomorphae</taxon>
        <taxon>Cyprinodontiformes</taxon>
        <taxon>Rivulidae</taxon>
        <taxon>Kryptolebias</taxon>
    </lineage>
</organism>
<name>A0A3Q3ARR9_KRYMA</name>
<dbReference type="AlphaFoldDB" id="A0A3Q3ARR9"/>
<dbReference type="GO" id="GO:0004896">
    <property type="term" value="F:cytokine receptor activity"/>
    <property type="evidence" value="ECO:0007669"/>
    <property type="project" value="TreeGrafter"/>
</dbReference>
<dbReference type="InterPro" id="IPR050650">
    <property type="entry name" value="Type-II_Cytokine-TF_Rcpt"/>
</dbReference>
<evidence type="ECO:0000313" key="4">
    <source>
        <dbReference type="Proteomes" id="UP000264800"/>
    </source>
</evidence>
<reference evidence="3" key="2">
    <citation type="submission" date="2025-09" db="UniProtKB">
        <authorList>
            <consortium name="Ensembl"/>
        </authorList>
    </citation>
    <scope>IDENTIFICATION</scope>
</reference>
<feature type="domain" description="Fibronectin type-III" evidence="2">
    <location>
        <begin position="5"/>
        <end position="66"/>
    </location>
</feature>
<dbReference type="PANTHER" id="PTHR20859">
    <property type="entry name" value="INTERFERON/INTERLEUKIN RECEPTOR"/>
    <property type="match status" value="1"/>
</dbReference>